<accession>A0A0M8MHZ9</accession>
<name>A0A0M8MHZ9_9FLAO</name>
<organism evidence="2 3">
    <name type="scientific">Flavobacterium akiainvivens</name>
    <dbReference type="NCBI Taxonomy" id="1202724"/>
    <lineage>
        <taxon>Bacteria</taxon>
        <taxon>Pseudomonadati</taxon>
        <taxon>Bacteroidota</taxon>
        <taxon>Flavobacteriia</taxon>
        <taxon>Flavobacteriales</taxon>
        <taxon>Flavobacteriaceae</taxon>
        <taxon>Flavobacterium</taxon>
    </lineage>
</organism>
<keyword evidence="1" id="KW-0732">Signal</keyword>
<dbReference type="Proteomes" id="UP000037755">
    <property type="component" value="Unassembled WGS sequence"/>
</dbReference>
<dbReference type="AlphaFoldDB" id="A0A0M8MHZ9"/>
<reference evidence="2 3" key="1">
    <citation type="submission" date="2015-08" db="EMBL/GenBank/DDBJ databases">
        <title>Whole genome sequence of Flavobacterium akiainvivens IK-1T, from decaying Wikstroemia oahuensis, an endemic Hawaiian shrub.</title>
        <authorList>
            <person name="Wan X."/>
            <person name="Hou S."/>
            <person name="Saito J."/>
            <person name="Donachie S."/>
        </authorList>
    </citation>
    <scope>NUCLEOTIDE SEQUENCE [LARGE SCALE GENOMIC DNA]</scope>
    <source>
        <strain evidence="2 3">IK-1</strain>
    </source>
</reference>
<proteinExistence type="predicted"/>
<keyword evidence="3" id="KW-1185">Reference proteome</keyword>
<sequence length="150" mass="16532">MKWLLLLLLVPFSLLAQIGPNNTVSGNNVLFSGTVYLDSVAIDINKTFLDPDNIQSISFGVASQDSIQGAPKAVYISRKVPSPLTKLSTVYVKDSVHVKFLVDDSYIEKPEEYLIETSCIKSVSVLDNTKGVTHNPPSIILHITTRKEKE</sequence>
<evidence type="ECO:0000313" key="3">
    <source>
        <dbReference type="Proteomes" id="UP000037755"/>
    </source>
</evidence>
<dbReference type="STRING" id="1202724.AM493_09140"/>
<gene>
    <name evidence="2" type="ORF">AM493_09140</name>
</gene>
<comment type="caution">
    <text evidence="2">The sequence shown here is derived from an EMBL/GenBank/DDBJ whole genome shotgun (WGS) entry which is preliminary data.</text>
</comment>
<feature type="chain" id="PRO_5005818425" evidence="1">
    <location>
        <begin position="17"/>
        <end position="150"/>
    </location>
</feature>
<feature type="signal peptide" evidence="1">
    <location>
        <begin position="1"/>
        <end position="16"/>
    </location>
</feature>
<evidence type="ECO:0000256" key="1">
    <source>
        <dbReference type="SAM" id="SignalP"/>
    </source>
</evidence>
<dbReference type="EMBL" id="LIYD01000005">
    <property type="protein sequence ID" value="KOS06177.1"/>
    <property type="molecule type" value="Genomic_DNA"/>
</dbReference>
<protein>
    <submittedName>
        <fullName evidence="2">Uncharacterized protein</fullName>
    </submittedName>
</protein>
<evidence type="ECO:0000313" key="2">
    <source>
        <dbReference type="EMBL" id="KOS06177.1"/>
    </source>
</evidence>
<dbReference type="RefSeq" id="WP_054407673.1">
    <property type="nucleotide sequence ID" value="NZ_FOYA01000014.1"/>
</dbReference>